<organism evidence="1 2">
    <name type="scientific">Trifolium pratense</name>
    <name type="common">Red clover</name>
    <dbReference type="NCBI Taxonomy" id="57577"/>
    <lineage>
        <taxon>Eukaryota</taxon>
        <taxon>Viridiplantae</taxon>
        <taxon>Streptophyta</taxon>
        <taxon>Embryophyta</taxon>
        <taxon>Tracheophyta</taxon>
        <taxon>Spermatophyta</taxon>
        <taxon>Magnoliopsida</taxon>
        <taxon>eudicotyledons</taxon>
        <taxon>Gunneridae</taxon>
        <taxon>Pentapetalae</taxon>
        <taxon>rosids</taxon>
        <taxon>fabids</taxon>
        <taxon>Fabales</taxon>
        <taxon>Fabaceae</taxon>
        <taxon>Papilionoideae</taxon>
        <taxon>50 kb inversion clade</taxon>
        <taxon>NPAAA clade</taxon>
        <taxon>Hologalegina</taxon>
        <taxon>IRL clade</taxon>
        <taxon>Trifolieae</taxon>
        <taxon>Trifolium</taxon>
    </lineage>
</organism>
<proteinExistence type="predicted"/>
<comment type="caution">
    <text evidence="1">The sequence shown here is derived from an EMBL/GenBank/DDBJ whole genome shotgun (WGS) entry which is preliminary data.</text>
</comment>
<reference evidence="1" key="1">
    <citation type="submission" date="2023-10" db="EMBL/GenBank/DDBJ databases">
        <authorList>
            <person name="Rodriguez Cubillos JULIANA M."/>
            <person name="De Vega J."/>
        </authorList>
    </citation>
    <scope>NUCLEOTIDE SEQUENCE</scope>
</reference>
<gene>
    <name evidence="1" type="ORF">MILVUS5_LOCUS38990</name>
</gene>
<dbReference type="Proteomes" id="UP001177021">
    <property type="component" value="Unassembled WGS sequence"/>
</dbReference>
<evidence type="ECO:0000313" key="2">
    <source>
        <dbReference type="Proteomes" id="UP001177021"/>
    </source>
</evidence>
<accession>A0ACB0M3N3</accession>
<protein>
    <submittedName>
        <fullName evidence="1">Uncharacterized protein</fullName>
    </submittedName>
</protein>
<keyword evidence="2" id="KW-1185">Reference proteome</keyword>
<evidence type="ECO:0000313" key="1">
    <source>
        <dbReference type="EMBL" id="CAJ2676183.1"/>
    </source>
</evidence>
<sequence length="144" mass="15952">MQKKPNFLLYTHEPKETFNLSTCHYLNSSSPNFIQNGEINIEVALIKQFCGIGSELKAEDKQLSSKQAEGICQKNLMKVLIFSKSVSNQKILGKHVTTGSTEISTEVGSVLSLTCKGNGRTGEFPLVNGELPETIEELCYRLCH</sequence>
<dbReference type="EMBL" id="CASHSV030000823">
    <property type="protein sequence ID" value="CAJ2676183.1"/>
    <property type="molecule type" value="Genomic_DNA"/>
</dbReference>
<name>A0ACB0M3N3_TRIPR</name>